<reference evidence="1" key="2">
    <citation type="submission" date="2020-11" db="EMBL/GenBank/DDBJ databases">
        <authorList>
            <person name="McCartney M.A."/>
            <person name="Auch B."/>
            <person name="Kono T."/>
            <person name="Mallez S."/>
            <person name="Becker A."/>
            <person name="Gohl D.M."/>
            <person name="Silverstein K.A.T."/>
            <person name="Koren S."/>
            <person name="Bechman K.B."/>
            <person name="Herman A."/>
            <person name="Abrahante J.E."/>
            <person name="Garbe J."/>
        </authorList>
    </citation>
    <scope>NUCLEOTIDE SEQUENCE</scope>
    <source>
        <strain evidence="1">Duluth1</strain>
        <tissue evidence="1">Whole animal</tissue>
    </source>
</reference>
<keyword evidence="2" id="KW-1185">Reference proteome</keyword>
<accession>A0A9D4JV92</accession>
<sequence>MQACEWCGLSTANVTEGCLLQLAAGLFFSIKLFVGDLVWPADLEDLPEAGIDEDL</sequence>
<name>A0A9D4JV92_DREPO</name>
<organism evidence="1 2">
    <name type="scientific">Dreissena polymorpha</name>
    <name type="common">Zebra mussel</name>
    <name type="synonym">Mytilus polymorpha</name>
    <dbReference type="NCBI Taxonomy" id="45954"/>
    <lineage>
        <taxon>Eukaryota</taxon>
        <taxon>Metazoa</taxon>
        <taxon>Spiralia</taxon>
        <taxon>Lophotrochozoa</taxon>
        <taxon>Mollusca</taxon>
        <taxon>Bivalvia</taxon>
        <taxon>Autobranchia</taxon>
        <taxon>Heteroconchia</taxon>
        <taxon>Euheterodonta</taxon>
        <taxon>Imparidentia</taxon>
        <taxon>Neoheterodontei</taxon>
        <taxon>Myida</taxon>
        <taxon>Dreissenoidea</taxon>
        <taxon>Dreissenidae</taxon>
        <taxon>Dreissena</taxon>
    </lineage>
</organism>
<proteinExistence type="predicted"/>
<reference evidence="1" key="1">
    <citation type="journal article" date="2019" name="bioRxiv">
        <title>The Genome of the Zebra Mussel, Dreissena polymorpha: A Resource for Invasive Species Research.</title>
        <authorList>
            <person name="McCartney M.A."/>
            <person name="Auch B."/>
            <person name="Kono T."/>
            <person name="Mallez S."/>
            <person name="Zhang Y."/>
            <person name="Obille A."/>
            <person name="Becker A."/>
            <person name="Abrahante J.E."/>
            <person name="Garbe J."/>
            <person name="Badalamenti J.P."/>
            <person name="Herman A."/>
            <person name="Mangelson H."/>
            <person name="Liachko I."/>
            <person name="Sullivan S."/>
            <person name="Sone E.D."/>
            <person name="Koren S."/>
            <person name="Silverstein K.A.T."/>
            <person name="Beckman K.B."/>
            <person name="Gohl D.M."/>
        </authorList>
    </citation>
    <scope>NUCLEOTIDE SEQUENCE</scope>
    <source>
        <strain evidence="1">Duluth1</strain>
        <tissue evidence="1">Whole animal</tissue>
    </source>
</reference>
<evidence type="ECO:0000313" key="2">
    <source>
        <dbReference type="Proteomes" id="UP000828390"/>
    </source>
</evidence>
<dbReference type="EMBL" id="JAIWYP010000005">
    <property type="protein sequence ID" value="KAH3825351.1"/>
    <property type="molecule type" value="Genomic_DNA"/>
</dbReference>
<evidence type="ECO:0000313" key="1">
    <source>
        <dbReference type="EMBL" id="KAH3825351.1"/>
    </source>
</evidence>
<gene>
    <name evidence="1" type="ORF">DPMN_127226</name>
</gene>
<comment type="caution">
    <text evidence="1">The sequence shown here is derived from an EMBL/GenBank/DDBJ whole genome shotgun (WGS) entry which is preliminary data.</text>
</comment>
<dbReference type="Proteomes" id="UP000828390">
    <property type="component" value="Unassembled WGS sequence"/>
</dbReference>
<dbReference type="AlphaFoldDB" id="A0A9D4JV92"/>
<protein>
    <submittedName>
        <fullName evidence="1">Uncharacterized protein</fullName>
    </submittedName>
</protein>